<dbReference type="SUPFAM" id="SSF51735">
    <property type="entry name" value="NAD(P)-binding Rossmann-fold domains"/>
    <property type="match status" value="1"/>
</dbReference>
<keyword evidence="5" id="KW-1185">Reference proteome</keyword>
<dbReference type="AlphaFoldDB" id="A0A1G4YEG7"/>
<evidence type="ECO:0000259" key="3">
    <source>
        <dbReference type="Pfam" id="PF04321"/>
    </source>
</evidence>
<dbReference type="RefSeq" id="WP_092805036.1">
    <property type="nucleotide sequence ID" value="NZ_FMUH01000004.1"/>
</dbReference>
<evidence type="ECO:0000256" key="1">
    <source>
        <dbReference type="ARBA" id="ARBA00010944"/>
    </source>
</evidence>
<dbReference type="Gene3D" id="3.40.50.720">
    <property type="entry name" value="NAD(P)-binding Rossmann-like Domain"/>
    <property type="match status" value="1"/>
</dbReference>
<dbReference type="Proteomes" id="UP000198981">
    <property type="component" value="Unassembled WGS sequence"/>
</dbReference>
<keyword evidence="2" id="KW-0521">NADP</keyword>
<dbReference type="STRING" id="1960309.SAMN03159343_2642"/>
<comment type="function">
    <text evidence="2">Catalyzes the reduction of dTDP-6-deoxy-L-lyxo-4-hexulose to yield dTDP-L-rhamnose.</text>
</comment>
<evidence type="ECO:0000313" key="5">
    <source>
        <dbReference type="Proteomes" id="UP000198981"/>
    </source>
</evidence>
<name>A0A1G4YEG7_9ACTN</name>
<dbReference type="OrthoDB" id="9803892at2"/>
<dbReference type="InterPro" id="IPR029903">
    <property type="entry name" value="RmlD-like-bd"/>
</dbReference>
<dbReference type="GO" id="GO:0019305">
    <property type="term" value="P:dTDP-rhamnose biosynthetic process"/>
    <property type="evidence" value="ECO:0007669"/>
    <property type="project" value="UniProtKB-UniPathway"/>
</dbReference>
<dbReference type="GO" id="GO:0005829">
    <property type="term" value="C:cytosol"/>
    <property type="evidence" value="ECO:0007669"/>
    <property type="project" value="TreeGrafter"/>
</dbReference>
<comment type="similarity">
    <text evidence="1 2">Belongs to the dTDP-4-dehydrorhamnose reductase family.</text>
</comment>
<dbReference type="NCBIfam" id="TIGR01214">
    <property type="entry name" value="rmlD"/>
    <property type="match status" value="1"/>
</dbReference>
<dbReference type="PANTHER" id="PTHR10491:SF4">
    <property type="entry name" value="METHIONINE ADENOSYLTRANSFERASE 2 SUBUNIT BETA"/>
    <property type="match status" value="1"/>
</dbReference>
<evidence type="ECO:0000313" key="4">
    <source>
        <dbReference type="EMBL" id="SCX51842.1"/>
    </source>
</evidence>
<gene>
    <name evidence="4" type="ORF">SAMN03159343_2642</name>
</gene>
<reference evidence="5" key="1">
    <citation type="submission" date="2016-10" db="EMBL/GenBank/DDBJ databases">
        <authorList>
            <person name="Varghese N."/>
            <person name="Submissions S."/>
        </authorList>
    </citation>
    <scope>NUCLEOTIDE SEQUENCE [LARGE SCALE GENOMIC DNA]</scope>
    <source>
        <strain evidence="5">DSM 45722</strain>
    </source>
</reference>
<dbReference type="CDD" id="cd05254">
    <property type="entry name" value="dTDP_HR_like_SDR_e"/>
    <property type="match status" value="1"/>
</dbReference>
<protein>
    <recommendedName>
        <fullName evidence="2">dTDP-4-dehydrorhamnose reductase</fullName>
        <ecNumber evidence="2">1.1.1.133</ecNumber>
    </recommendedName>
</protein>
<dbReference type="EMBL" id="FMUH01000004">
    <property type="protein sequence ID" value="SCX51842.1"/>
    <property type="molecule type" value="Genomic_DNA"/>
</dbReference>
<dbReference type="InterPro" id="IPR036291">
    <property type="entry name" value="NAD(P)-bd_dom_sf"/>
</dbReference>
<sequence length="298" mass="30987">MSAAGSRTAWLVTGARGQLGRDLLDHLSRRDGDVVTAVGRAEVDLTDEASVRGAVRGWVASAAADRLVLVNAAAYTAVDAAETDEGTALIVNGHAPGWLAEEVAGHGRLVHVSTDYVFDGTATEPYPVDAPVAPRSAYGRTKAAGEAAVAAVDADASVVRTAWVHSRHGGNFVATMTSLEGQRETVSVVDDQVGSPTWSWDLAGGLVALGAATRAVPPLLHYTDEGQVSWHGLAQAVFEELGADPARVLPTTSADFVRPAPRPAWSVLDGSTWDAAGLLARRGWRTALAEAMQAGPRG</sequence>
<dbReference type="Gene3D" id="3.90.25.10">
    <property type="entry name" value="UDP-galactose 4-epimerase, domain 1"/>
    <property type="match status" value="1"/>
</dbReference>
<organism evidence="4 5">
    <name type="scientific">Klenkia marina</name>
    <dbReference type="NCBI Taxonomy" id="1960309"/>
    <lineage>
        <taxon>Bacteria</taxon>
        <taxon>Bacillati</taxon>
        <taxon>Actinomycetota</taxon>
        <taxon>Actinomycetes</taxon>
        <taxon>Geodermatophilales</taxon>
        <taxon>Geodermatophilaceae</taxon>
        <taxon>Klenkia</taxon>
    </lineage>
</organism>
<comment type="pathway">
    <text evidence="2">Carbohydrate biosynthesis; dTDP-L-rhamnose biosynthesis.</text>
</comment>
<dbReference type="GO" id="GO:0008831">
    <property type="term" value="F:dTDP-4-dehydrorhamnose reductase activity"/>
    <property type="evidence" value="ECO:0007669"/>
    <property type="project" value="UniProtKB-EC"/>
</dbReference>
<proteinExistence type="inferred from homology"/>
<dbReference type="PANTHER" id="PTHR10491">
    <property type="entry name" value="DTDP-4-DEHYDRORHAMNOSE REDUCTASE"/>
    <property type="match status" value="1"/>
</dbReference>
<feature type="domain" description="RmlD-like substrate binding" evidence="3">
    <location>
        <begin position="11"/>
        <end position="293"/>
    </location>
</feature>
<accession>A0A1G4YEG7</accession>
<keyword evidence="2" id="KW-0560">Oxidoreductase</keyword>
<dbReference type="EC" id="1.1.1.133" evidence="2"/>
<evidence type="ECO:0000256" key="2">
    <source>
        <dbReference type="RuleBase" id="RU364082"/>
    </source>
</evidence>
<dbReference type="UniPathway" id="UPA00124"/>
<dbReference type="InterPro" id="IPR005913">
    <property type="entry name" value="dTDP_dehydrorham_reduct"/>
</dbReference>
<dbReference type="Pfam" id="PF04321">
    <property type="entry name" value="RmlD_sub_bind"/>
    <property type="match status" value="1"/>
</dbReference>